<dbReference type="EMBL" id="CABDVU010000001">
    <property type="protein sequence ID" value="VTN09463.1"/>
    <property type="molecule type" value="Genomic_DNA"/>
</dbReference>
<sequence length="154" mass="16664">MPWCGEPKFSVVFQDGAAYAHQYQTLFEANALVRQAIYSARGQRIVVTKNGLARFGSVGMSRPLMRYNPDFVQIDDFLTHLDSSGAMQGEISQYYNGENGVSDDLPVPLFAQSAGGIPAGSGRGSGETREAFCDRRYGNHAGGAAAYAEVSLRE</sequence>
<protein>
    <submittedName>
        <fullName evidence="1">Uncharacterized protein</fullName>
    </submittedName>
</protein>
<accession>A0A4U9D1V7</accession>
<organism evidence="1 2">
    <name type="scientific">Raoultella terrigena</name>
    <name type="common">Klebsiella terrigena</name>
    <dbReference type="NCBI Taxonomy" id="577"/>
    <lineage>
        <taxon>Bacteria</taxon>
        <taxon>Pseudomonadati</taxon>
        <taxon>Pseudomonadota</taxon>
        <taxon>Gammaproteobacteria</taxon>
        <taxon>Enterobacterales</taxon>
        <taxon>Enterobacteriaceae</taxon>
        <taxon>Klebsiella/Raoultella group</taxon>
        <taxon>Raoultella</taxon>
    </lineage>
</organism>
<dbReference type="AlphaFoldDB" id="A0A4U9D1V7"/>
<name>A0A4U9D1V7_RAOTE</name>
<reference evidence="1 2" key="1">
    <citation type="submission" date="2019-04" db="EMBL/GenBank/DDBJ databases">
        <authorList>
            <consortium name="Pathogen Informatics"/>
        </authorList>
    </citation>
    <scope>NUCLEOTIDE SEQUENCE [LARGE SCALE GENOMIC DNA]</scope>
    <source>
        <strain evidence="1 2">NCTC9185</strain>
    </source>
</reference>
<evidence type="ECO:0000313" key="1">
    <source>
        <dbReference type="EMBL" id="VTN09463.1"/>
    </source>
</evidence>
<dbReference type="Proteomes" id="UP000339249">
    <property type="component" value="Unassembled WGS sequence"/>
</dbReference>
<proteinExistence type="predicted"/>
<evidence type="ECO:0000313" key="2">
    <source>
        <dbReference type="Proteomes" id="UP000339249"/>
    </source>
</evidence>
<gene>
    <name evidence="1" type="ORF">NCTC9185_01348</name>
</gene>